<comment type="caution">
    <text evidence="1">The sequence shown here is derived from an EMBL/GenBank/DDBJ whole genome shotgun (WGS) entry which is preliminary data.</text>
</comment>
<dbReference type="EMBL" id="MLQQ01000018">
    <property type="protein sequence ID" value="OIJ12903.1"/>
    <property type="molecule type" value="Genomic_DNA"/>
</dbReference>
<proteinExistence type="predicted"/>
<accession>A0A1S2LLD2</accession>
<dbReference type="InterPro" id="IPR042298">
    <property type="entry name" value="P-CP_red_C"/>
</dbReference>
<gene>
    <name evidence="1" type="ORF">BKP35_10085</name>
</gene>
<keyword evidence="2" id="KW-1185">Reference proteome</keyword>
<reference evidence="1 2" key="1">
    <citation type="submission" date="2016-10" db="EMBL/GenBank/DDBJ databases">
        <title>Draft genome sequences of four alkaliphilic bacteria belonging to the Anaerobacillus genus.</title>
        <authorList>
            <person name="Bassil N.M."/>
            <person name="Lloyd J.R."/>
        </authorList>
    </citation>
    <scope>NUCLEOTIDE SEQUENCE [LARGE SCALE GENOMIC DNA]</scope>
    <source>
        <strain evidence="1 2">DSM 15340</strain>
    </source>
</reference>
<dbReference type="Gene3D" id="1.10.8.550">
    <property type="entry name" value="Proto-chlorophyllide reductase 57 kD subunit B"/>
    <property type="match status" value="1"/>
</dbReference>
<evidence type="ECO:0000313" key="2">
    <source>
        <dbReference type="Proteomes" id="UP000180098"/>
    </source>
</evidence>
<dbReference type="Pfam" id="PF11084">
    <property type="entry name" value="DUF2621"/>
    <property type="match status" value="1"/>
</dbReference>
<evidence type="ECO:0008006" key="3">
    <source>
        <dbReference type="Google" id="ProtNLM"/>
    </source>
</evidence>
<organism evidence="1 2">
    <name type="scientific">Anaerobacillus arseniciselenatis</name>
    <dbReference type="NCBI Taxonomy" id="85682"/>
    <lineage>
        <taxon>Bacteria</taxon>
        <taxon>Bacillati</taxon>
        <taxon>Bacillota</taxon>
        <taxon>Bacilli</taxon>
        <taxon>Bacillales</taxon>
        <taxon>Bacillaceae</taxon>
        <taxon>Anaerobacillus</taxon>
    </lineage>
</organism>
<dbReference type="Proteomes" id="UP000180098">
    <property type="component" value="Unassembled WGS sequence"/>
</dbReference>
<dbReference type="AlphaFoldDB" id="A0A1S2LLD2"/>
<protein>
    <recommendedName>
        <fullName evidence="3">Light-independent protochlorophyllide reductase subunit B-like C-terminal domain-containing protein</fullName>
    </recommendedName>
</protein>
<evidence type="ECO:0000313" key="1">
    <source>
        <dbReference type="EMBL" id="OIJ12903.1"/>
    </source>
</evidence>
<sequence length="87" mass="9698">MEWNTDAKELLDELVSPIPIFARPMAKKGIEKKIIEVAEEGSAVTKDDVIKGYILASPGKMQQRAVALLKAKKVDLTPYEDLLEETK</sequence>
<name>A0A1S2LLD2_9BACI</name>
<dbReference type="InterPro" id="IPR020203">
    <property type="entry name" value="YneK"/>
</dbReference>